<evidence type="ECO:0000256" key="3">
    <source>
        <dbReference type="RuleBase" id="RU361235"/>
    </source>
</evidence>
<keyword evidence="6" id="KW-1185">Reference proteome</keyword>
<dbReference type="SUPFAM" id="SSF53474">
    <property type="entry name" value="alpha/beta-Hydrolases"/>
    <property type="match status" value="1"/>
</dbReference>
<dbReference type="PROSITE" id="PS00122">
    <property type="entry name" value="CARBOXYLESTERASE_B_1"/>
    <property type="match status" value="1"/>
</dbReference>
<dbReference type="InterPro" id="IPR019826">
    <property type="entry name" value="Carboxylesterase_B_AS"/>
</dbReference>
<evidence type="ECO:0000313" key="6">
    <source>
        <dbReference type="Proteomes" id="UP000505377"/>
    </source>
</evidence>
<feature type="domain" description="Carboxylesterase type B" evidence="4">
    <location>
        <begin position="3"/>
        <end position="451"/>
    </location>
</feature>
<accession>A0A6M6JRQ3</accession>
<evidence type="ECO:0000256" key="2">
    <source>
        <dbReference type="ARBA" id="ARBA00022801"/>
    </source>
</evidence>
<evidence type="ECO:0000256" key="1">
    <source>
        <dbReference type="ARBA" id="ARBA00005964"/>
    </source>
</evidence>
<evidence type="ECO:0000259" key="4">
    <source>
        <dbReference type="Pfam" id="PF00135"/>
    </source>
</evidence>
<reference evidence="5 6" key="1">
    <citation type="submission" date="2020-05" db="EMBL/GenBank/DDBJ databases">
        <authorList>
            <person name="Mo P."/>
        </authorList>
    </citation>
    <scope>NUCLEOTIDE SEQUENCE [LARGE SCALE GENOMIC DNA]</scope>
    <source>
        <strain evidence="5 6">Gen01</strain>
    </source>
</reference>
<organism evidence="5 6">
    <name type="scientific">Pseudonocardia broussonetiae</name>
    <dbReference type="NCBI Taxonomy" id="2736640"/>
    <lineage>
        <taxon>Bacteria</taxon>
        <taxon>Bacillati</taxon>
        <taxon>Actinomycetota</taxon>
        <taxon>Actinomycetes</taxon>
        <taxon>Pseudonocardiales</taxon>
        <taxon>Pseudonocardiaceae</taxon>
        <taxon>Pseudonocardia</taxon>
    </lineage>
</organism>
<protein>
    <recommendedName>
        <fullName evidence="3">Carboxylic ester hydrolase</fullName>
        <ecNumber evidence="3">3.1.1.-</ecNumber>
    </recommendedName>
</protein>
<dbReference type="EC" id="3.1.1.-" evidence="3"/>
<dbReference type="EMBL" id="CP053564">
    <property type="protein sequence ID" value="QJY49089.1"/>
    <property type="molecule type" value="Genomic_DNA"/>
</dbReference>
<keyword evidence="2 3" id="KW-0378">Hydrolase</keyword>
<comment type="similarity">
    <text evidence="1 3">Belongs to the type-B carboxylesterase/lipase family.</text>
</comment>
<dbReference type="PANTHER" id="PTHR11559">
    <property type="entry name" value="CARBOXYLESTERASE"/>
    <property type="match status" value="1"/>
</dbReference>
<gene>
    <name evidence="5" type="ORF">HOP40_27745</name>
</gene>
<dbReference type="Pfam" id="PF00135">
    <property type="entry name" value="COesterase"/>
    <property type="match status" value="1"/>
</dbReference>
<dbReference type="GO" id="GO:0016787">
    <property type="term" value="F:hydrolase activity"/>
    <property type="evidence" value="ECO:0007669"/>
    <property type="project" value="UniProtKB-KW"/>
</dbReference>
<dbReference type="InterPro" id="IPR002018">
    <property type="entry name" value="CarbesteraseB"/>
</dbReference>
<dbReference type="RefSeq" id="WP_172164076.1">
    <property type="nucleotide sequence ID" value="NZ_CP053564.1"/>
</dbReference>
<dbReference type="InterPro" id="IPR050309">
    <property type="entry name" value="Type-B_Carboxylest/Lipase"/>
</dbReference>
<dbReference type="KEGG" id="pbro:HOP40_27745"/>
<evidence type="ECO:0000313" key="5">
    <source>
        <dbReference type="EMBL" id="QJY49089.1"/>
    </source>
</evidence>
<dbReference type="AlphaFoldDB" id="A0A6M6JRQ3"/>
<dbReference type="Proteomes" id="UP000505377">
    <property type="component" value="Chromosome"/>
</dbReference>
<proteinExistence type="inferred from homology"/>
<sequence length="487" mass="51003">MHSVVKTSSGELRGRTADGVTAFLGVPYAAAPFGPRRFREPAPVTPWEGVRDALEHGPTAPAPGYPLPFSALLPVVRVPGEEILNVNVWTPDPTASGLPVMVWIHGGAFVNGSNSIPSYDGSAFARDGVVLVSVNYRLGAEGFLHLPDAPPNRGLLDQVAALRWVRDNIAAFGGDPDAVTVFGESAGGMSVGALLAMPSAAGLFHRAILQSGAGHHALSAATAAKVAGYMAEEVGVAPTVEGFAGVEPARLVAAQQALSAQSATTPDPARWREITLNSMVFEPVVDGEVLPVLPIEAVAAGASADVEVLVGSNRDEHRFFLVPTGAVDSVTDAAIAAVVGAYRLPAGAVEAYRAERPDTPDGLVLADLMSDWFFRIPAVRLAEAHGRAHVYEFDWTTPVLDGRLGSCHALEIGFVFDTLAAGSDLSGGAPPQALADAMHAAWVAFARTGDPGWPRYAEGRAVRRFGDVVETLTDPRGDLRELWAGVR</sequence>
<dbReference type="Gene3D" id="3.40.50.1820">
    <property type="entry name" value="alpha/beta hydrolase"/>
    <property type="match status" value="1"/>
</dbReference>
<dbReference type="InterPro" id="IPR029058">
    <property type="entry name" value="AB_hydrolase_fold"/>
</dbReference>
<name>A0A6M6JRQ3_9PSEU</name>